<dbReference type="GO" id="GO:0071555">
    <property type="term" value="P:cell wall organization"/>
    <property type="evidence" value="ECO:0007669"/>
    <property type="project" value="UniProtKB-KW"/>
</dbReference>
<dbReference type="GO" id="GO:0051301">
    <property type="term" value="P:cell division"/>
    <property type="evidence" value="ECO:0007669"/>
    <property type="project" value="UniProtKB-KW"/>
</dbReference>
<keyword evidence="5" id="KW-0328">Glycosyltransferase</keyword>
<accession>A0A6J7HAS3</accession>
<dbReference type="EMBL" id="CAFBMV010000002">
    <property type="protein sequence ID" value="CAB4916762.1"/>
    <property type="molecule type" value="Genomic_DNA"/>
</dbReference>
<evidence type="ECO:0000256" key="14">
    <source>
        <dbReference type="ARBA" id="ARBA00032370"/>
    </source>
</evidence>
<keyword evidence="4" id="KW-0132">Cell division</keyword>
<dbReference type="EC" id="2.4.99.28" evidence="15"/>
<keyword evidence="10 17" id="KW-1133">Transmembrane helix</keyword>
<dbReference type="EMBL" id="CAFBLE010000003">
    <property type="protein sequence ID" value="CAB4861553.1"/>
    <property type="molecule type" value="Genomic_DNA"/>
</dbReference>
<dbReference type="GO" id="GO:0032153">
    <property type="term" value="C:cell division site"/>
    <property type="evidence" value="ECO:0007669"/>
    <property type="project" value="TreeGrafter"/>
</dbReference>
<evidence type="ECO:0000256" key="10">
    <source>
        <dbReference type="ARBA" id="ARBA00022989"/>
    </source>
</evidence>
<reference evidence="21" key="1">
    <citation type="submission" date="2020-05" db="EMBL/GenBank/DDBJ databases">
        <authorList>
            <person name="Chiriac C."/>
            <person name="Salcher M."/>
            <person name="Ghai R."/>
            <person name="Kavagutti S V."/>
        </authorList>
    </citation>
    <scope>NUCLEOTIDE SEQUENCE</scope>
</reference>
<evidence type="ECO:0000313" key="18">
    <source>
        <dbReference type="EMBL" id="CAB4666247.1"/>
    </source>
</evidence>
<evidence type="ECO:0000313" key="21">
    <source>
        <dbReference type="EMBL" id="CAB4916762.1"/>
    </source>
</evidence>
<dbReference type="GO" id="GO:0008360">
    <property type="term" value="P:regulation of cell shape"/>
    <property type="evidence" value="ECO:0007669"/>
    <property type="project" value="UniProtKB-KW"/>
</dbReference>
<gene>
    <name evidence="18" type="ORF">UFOPK2289_00856</name>
    <name evidence="19" type="ORF">UFOPK2822_01094</name>
    <name evidence="20" type="ORF">UFOPK3346_00496</name>
    <name evidence="21" type="ORF">UFOPK3670_00412</name>
    <name evidence="22" type="ORF">UFOPK4308_00172</name>
</gene>
<feature type="transmembrane region" description="Helical" evidence="17">
    <location>
        <begin position="148"/>
        <end position="164"/>
    </location>
</feature>
<feature type="transmembrane region" description="Helical" evidence="17">
    <location>
        <begin position="281"/>
        <end position="304"/>
    </location>
</feature>
<evidence type="ECO:0000256" key="4">
    <source>
        <dbReference type="ARBA" id="ARBA00022618"/>
    </source>
</evidence>
<evidence type="ECO:0000256" key="2">
    <source>
        <dbReference type="ARBA" id="ARBA00004752"/>
    </source>
</evidence>
<evidence type="ECO:0000256" key="1">
    <source>
        <dbReference type="ARBA" id="ARBA00004651"/>
    </source>
</evidence>
<protein>
    <recommendedName>
        <fullName evidence="15">peptidoglycan glycosyltransferase</fullName>
        <ecNumber evidence="15">2.4.99.28</ecNumber>
    </recommendedName>
    <alternativeName>
        <fullName evidence="14">Peptidoglycan polymerase</fullName>
    </alternativeName>
</protein>
<dbReference type="Pfam" id="PF01098">
    <property type="entry name" value="FTSW_RODA_SPOVE"/>
    <property type="match status" value="1"/>
</dbReference>
<keyword evidence="13" id="KW-0961">Cell wall biogenesis/degradation</keyword>
<feature type="transmembrane region" description="Helical" evidence="17">
    <location>
        <begin position="316"/>
        <end position="340"/>
    </location>
</feature>
<dbReference type="InterPro" id="IPR001182">
    <property type="entry name" value="FtsW/RodA"/>
</dbReference>
<keyword evidence="7 17" id="KW-0812">Transmembrane</keyword>
<feature type="transmembrane region" description="Helical" evidence="17">
    <location>
        <begin position="48"/>
        <end position="67"/>
    </location>
</feature>
<evidence type="ECO:0000256" key="9">
    <source>
        <dbReference type="ARBA" id="ARBA00022984"/>
    </source>
</evidence>
<name>A0A6J7HAS3_9ZZZZ</name>
<keyword evidence="9" id="KW-0573">Peptidoglycan synthesis</keyword>
<sequence>MKKQNFITRPISAYYLLLASTAGLTGLGIIMVLSASSIHSLETNGSSFAIFFKQLFFLSIALPLGYVASRLPLIRWRNLAKFALIITVAILFIVQIPRVGQNVGGNVNWIGVGPFTIQPSEFGKFLMCLWAGYMIANRENSRTSQKNLMLLISPGFAGVALLILKGRDLGTTCVYAAIFVGVLFIAGISMRFIAATSAGAVAAVLGLILTAPARADRLKAVFKPFAPEYYKLAGWQPAHSIMGLASGGFFGVGLGASRQKWGNLAEAHTDFIISVIGEELGLLGTLTVIVLLGILIISIFRIALRAQDTMVRYTCAGIGCAIAAQSILNIGTATSVLPVVGVTLPLLSYGGSSLIATYLSLGFVLGAARRDPEIASVLKKDKP</sequence>
<evidence type="ECO:0000256" key="8">
    <source>
        <dbReference type="ARBA" id="ARBA00022960"/>
    </source>
</evidence>
<keyword evidence="8" id="KW-0133">Cell shape</keyword>
<dbReference type="GO" id="GO:0005886">
    <property type="term" value="C:plasma membrane"/>
    <property type="evidence" value="ECO:0007669"/>
    <property type="project" value="UniProtKB-SubCell"/>
</dbReference>
<evidence type="ECO:0000256" key="5">
    <source>
        <dbReference type="ARBA" id="ARBA00022676"/>
    </source>
</evidence>
<evidence type="ECO:0000256" key="7">
    <source>
        <dbReference type="ARBA" id="ARBA00022692"/>
    </source>
</evidence>
<evidence type="ECO:0000256" key="16">
    <source>
        <dbReference type="ARBA" id="ARBA00049902"/>
    </source>
</evidence>
<evidence type="ECO:0000313" key="22">
    <source>
        <dbReference type="EMBL" id="CAB5052486.1"/>
    </source>
</evidence>
<proteinExistence type="predicted"/>
<dbReference type="EMBL" id="CAEZWT010000021">
    <property type="protein sequence ID" value="CAB4666247.1"/>
    <property type="molecule type" value="Genomic_DNA"/>
</dbReference>
<dbReference type="GO" id="GO:0008955">
    <property type="term" value="F:peptidoglycan glycosyltransferase activity"/>
    <property type="evidence" value="ECO:0007669"/>
    <property type="project" value="UniProtKB-EC"/>
</dbReference>
<dbReference type="NCBIfam" id="TIGR02614">
    <property type="entry name" value="ftsW"/>
    <property type="match status" value="1"/>
</dbReference>
<comment type="subcellular location">
    <subcellularLocation>
        <location evidence="1">Cell membrane</location>
        <topology evidence="1">Multi-pass membrane protein</topology>
    </subcellularLocation>
</comment>
<keyword evidence="11 17" id="KW-0472">Membrane</keyword>
<dbReference type="PANTHER" id="PTHR30474">
    <property type="entry name" value="CELL CYCLE PROTEIN"/>
    <property type="match status" value="1"/>
</dbReference>
<dbReference type="AlphaFoldDB" id="A0A6J7HAS3"/>
<dbReference type="GO" id="GO:0009252">
    <property type="term" value="P:peptidoglycan biosynthetic process"/>
    <property type="evidence" value="ECO:0007669"/>
    <property type="project" value="UniProtKB-KW"/>
</dbReference>
<evidence type="ECO:0000313" key="20">
    <source>
        <dbReference type="EMBL" id="CAB4861553.1"/>
    </source>
</evidence>
<dbReference type="InterPro" id="IPR013437">
    <property type="entry name" value="FtsW"/>
</dbReference>
<keyword evidence="12" id="KW-0131">Cell cycle</keyword>
<comment type="catalytic activity">
    <reaction evidence="16">
        <text>[GlcNAc-(1-&gt;4)-Mur2Ac(oyl-L-Ala-gamma-D-Glu-L-Lys-D-Ala-D-Ala)](n)-di-trans,octa-cis-undecaprenyl diphosphate + beta-D-GlcNAc-(1-&gt;4)-Mur2Ac(oyl-L-Ala-gamma-D-Glu-L-Lys-D-Ala-D-Ala)-di-trans,octa-cis-undecaprenyl diphosphate = [GlcNAc-(1-&gt;4)-Mur2Ac(oyl-L-Ala-gamma-D-Glu-L-Lys-D-Ala-D-Ala)](n+1)-di-trans,octa-cis-undecaprenyl diphosphate + di-trans,octa-cis-undecaprenyl diphosphate + H(+)</text>
        <dbReference type="Rhea" id="RHEA:23708"/>
        <dbReference type="Rhea" id="RHEA-COMP:9602"/>
        <dbReference type="Rhea" id="RHEA-COMP:9603"/>
        <dbReference type="ChEBI" id="CHEBI:15378"/>
        <dbReference type="ChEBI" id="CHEBI:58405"/>
        <dbReference type="ChEBI" id="CHEBI:60033"/>
        <dbReference type="ChEBI" id="CHEBI:78435"/>
        <dbReference type="EC" id="2.4.99.28"/>
    </reaction>
</comment>
<feature type="transmembrane region" description="Helical" evidence="17">
    <location>
        <begin position="241"/>
        <end position="261"/>
    </location>
</feature>
<dbReference type="EMBL" id="CAEZZC010000015">
    <property type="protein sequence ID" value="CAB4755460.1"/>
    <property type="molecule type" value="Genomic_DNA"/>
</dbReference>
<evidence type="ECO:0000256" key="13">
    <source>
        <dbReference type="ARBA" id="ARBA00023316"/>
    </source>
</evidence>
<evidence type="ECO:0000256" key="15">
    <source>
        <dbReference type="ARBA" id="ARBA00044770"/>
    </source>
</evidence>
<keyword evidence="3" id="KW-1003">Cell membrane</keyword>
<evidence type="ECO:0000256" key="3">
    <source>
        <dbReference type="ARBA" id="ARBA00022475"/>
    </source>
</evidence>
<evidence type="ECO:0000256" key="11">
    <source>
        <dbReference type="ARBA" id="ARBA00023136"/>
    </source>
</evidence>
<evidence type="ECO:0000313" key="19">
    <source>
        <dbReference type="EMBL" id="CAB4755460.1"/>
    </source>
</evidence>
<feature type="transmembrane region" description="Helical" evidence="17">
    <location>
        <begin position="12"/>
        <end position="36"/>
    </location>
</feature>
<evidence type="ECO:0000256" key="17">
    <source>
        <dbReference type="SAM" id="Phobius"/>
    </source>
</evidence>
<organism evidence="21">
    <name type="scientific">freshwater metagenome</name>
    <dbReference type="NCBI Taxonomy" id="449393"/>
    <lineage>
        <taxon>unclassified sequences</taxon>
        <taxon>metagenomes</taxon>
        <taxon>ecological metagenomes</taxon>
    </lineage>
</organism>
<evidence type="ECO:0000256" key="6">
    <source>
        <dbReference type="ARBA" id="ARBA00022679"/>
    </source>
</evidence>
<dbReference type="EMBL" id="CAFBQL010000001">
    <property type="protein sequence ID" value="CAB5052486.1"/>
    <property type="molecule type" value="Genomic_DNA"/>
</dbReference>
<dbReference type="PANTHER" id="PTHR30474:SF2">
    <property type="entry name" value="PEPTIDOGLYCAN GLYCOSYLTRANSFERASE FTSW-RELATED"/>
    <property type="match status" value="1"/>
</dbReference>
<keyword evidence="6" id="KW-0808">Transferase</keyword>
<dbReference type="GO" id="GO:0015648">
    <property type="term" value="F:lipid-linked peptidoglycan transporter activity"/>
    <property type="evidence" value="ECO:0007669"/>
    <property type="project" value="TreeGrafter"/>
</dbReference>
<evidence type="ECO:0000256" key="12">
    <source>
        <dbReference type="ARBA" id="ARBA00023306"/>
    </source>
</evidence>
<feature type="transmembrane region" description="Helical" evidence="17">
    <location>
        <begin position="346"/>
        <end position="368"/>
    </location>
</feature>
<feature type="transmembrane region" description="Helical" evidence="17">
    <location>
        <begin position="176"/>
        <end position="209"/>
    </location>
</feature>
<comment type="pathway">
    <text evidence="2">Cell wall biogenesis; peptidoglycan biosynthesis.</text>
</comment>
<feature type="transmembrane region" description="Helical" evidence="17">
    <location>
        <begin position="79"/>
        <end position="97"/>
    </location>
</feature>